<sequence length="223" mass="26106">MSKFALLSILCLVLIVFIIVTIFKNDVTKEKYTMKESFGEEKLSKPKELENLFTPEVYEALKKFGIEQDDDTLKGILIASYSISSVQSSFVEECVNSSVLENDSFFLSDNDKLILLITKFNKSLNLHLSTSSMLVKLLETKDDKSLIRFFKSFKSHERVQSENVVLVFDDNLFYKMIKEDFQKNFPEEFEFTKKQTIVFNDIKFPAFDYVFQSFISVYKRFQH</sequence>
<accession>A0A9P6GXI8</accession>
<organism evidence="1 2">
    <name type="scientific">Nosema granulosis</name>
    <dbReference type="NCBI Taxonomy" id="83296"/>
    <lineage>
        <taxon>Eukaryota</taxon>
        <taxon>Fungi</taxon>
        <taxon>Fungi incertae sedis</taxon>
        <taxon>Microsporidia</taxon>
        <taxon>Nosematidae</taxon>
        <taxon>Nosema</taxon>
    </lineage>
</organism>
<gene>
    <name evidence="1" type="ORF">NGRA_2244</name>
</gene>
<name>A0A9P6GXI8_9MICR</name>
<proteinExistence type="predicted"/>
<evidence type="ECO:0000313" key="1">
    <source>
        <dbReference type="EMBL" id="KAF9762057.1"/>
    </source>
</evidence>
<reference evidence="1 2" key="1">
    <citation type="journal article" date="2020" name="Genome Biol. Evol.">
        <title>Comparative genomics of strictly vertically transmitted, feminizing microsporidia endosymbionts of amphipod crustaceans.</title>
        <authorList>
            <person name="Cormier A."/>
            <person name="Chebbi M.A."/>
            <person name="Giraud I."/>
            <person name="Wattier R."/>
            <person name="Teixeira M."/>
            <person name="Gilbert C."/>
            <person name="Rigaud T."/>
            <person name="Cordaux R."/>
        </authorList>
    </citation>
    <scope>NUCLEOTIDE SEQUENCE [LARGE SCALE GENOMIC DNA]</scope>
    <source>
        <strain evidence="1 2">Ou3-Ou53</strain>
    </source>
</reference>
<dbReference type="AlphaFoldDB" id="A0A9P6GXI8"/>
<dbReference type="EMBL" id="SBJO01000218">
    <property type="protein sequence ID" value="KAF9762057.1"/>
    <property type="molecule type" value="Genomic_DNA"/>
</dbReference>
<keyword evidence="2" id="KW-1185">Reference proteome</keyword>
<protein>
    <submittedName>
        <fullName evidence="1">Uncharacterized protein</fullName>
    </submittedName>
</protein>
<evidence type="ECO:0000313" key="2">
    <source>
        <dbReference type="Proteomes" id="UP000740883"/>
    </source>
</evidence>
<dbReference type="Proteomes" id="UP000740883">
    <property type="component" value="Unassembled WGS sequence"/>
</dbReference>
<comment type="caution">
    <text evidence="1">The sequence shown here is derived from an EMBL/GenBank/DDBJ whole genome shotgun (WGS) entry which is preliminary data.</text>
</comment>